<dbReference type="Proteomes" id="UP001619887">
    <property type="component" value="Unassembled WGS sequence"/>
</dbReference>
<organism evidence="2 3">
    <name type="scientific">Pagothenia borchgrevinki</name>
    <name type="common">Bald rockcod</name>
    <name type="synonym">Trematomus borchgrevinki</name>
    <dbReference type="NCBI Taxonomy" id="8213"/>
    <lineage>
        <taxon>Eukaryota</taxon>
        <taxon>Metazoa</taxon>
        <taxon>Chordata</taxon>
        <taxon>Craniata</taxon>
        <taxon>Vertebrata</taxon>
        <taxon>Euteleostomi</taxon>
        <taxon>Actinopterygii</taxon>
        <taxon>Neopterygii</taxon>
        <taxon>Teleostei</taxon>
        <taxon>Neoteleostei</taxon>
        <taxon>Acanthomorphata</taxon>
        <taxon>Eupercaria</taxon>
        <taxon>Perciformes</taxon>
        <taxon>Notothenioidei</taxon>
        <taxon>Nototheniidae</taxon>
        <taxon>Pagothenia</taxon>
    </lineage>
</organism>
<comment type="caution">
    <text evidence="2">The sequence shown here is derived from an EMBL/GenBank/DDBJ whole genome shotgun (WGS) entry which is preliminary data.</text>
</comment>
<dbReference type="Pfam" id="PF18701">
    <property type="entry name" value="DUF5641"/>
    <property type="match status" value="1"/>
</dbReference>
<dbReference type="AlphaFoldDB" id="A0ABD2GT66"/>
<feature type="domain" description="DUF5641" evidence="1">
    <location>
        <begin position="223"/>
        <end position="302"/>
    </location>
</feature>
<keyword evidence="3" id="KW-1185">Reference proteome</keyword>
<sequence length="350" mass="39304">MEDLPTERTEPACPFEFTTVDLFGPYHVKDDVKKRTTLKVWGVVFCCMASRAIHTELVSTVSTEGFLIAYQRFTAIRGHPKKIWSDPGTNFIGAKPILEELYRFLNGQNKVSLEETAAGNGTEWMWKIHPADSPHRNGAAEAAVKTVKRALQSLGGGAGLSCSEFQTTLSIAANLANEHPIDARVQSREDFIRYVTPNTLLLGRGSQSGDFRTFDFSSYPYKRLRAMQEEVAKFWRSWSQLAGPNLFVRNTWHTSQRNVTVGDIVGLCDQNALRGQFKLGRVINTNPDSKGIVRDVNIRIFPSYPVPVTRAQQKTLNLTSKRGSEKIPATILHRDVRRLVVLLPAEEQKE</sequence>
<dbReference type="SUPFAM" id="SSF53098">
    <property type="entry name" value="Ribonuclease H-like"/>
    <property type="match status" value="1"/>
</dbReference>
<dbReference type="InterPro" id="IPR040676">
    <property type="entry name" value="DUF5641"/>
</dbReference>
<reference evidence="2 3" key="2">
    <citation type="journal article" date="2024" name="G3 (Bethesda)">
        <title>The genome of the cryopelagic Antarctic bald notothen, Trematomus borchgrevinki.</title>
        <authorList>
            <person name="Rayamajhi N."/>
            <person name="Rivera-Colon A.G."/>
            <person name="Minhas B.F."/>
            <person name="Cheng C.C."/>
            <person name="Catchen J.M."/>
        </authorList>
    </citation>
    <scope>NUCLEOTIDE SEQUENCE [LARGE SCALE GENOMIC DNA]</scope>
    <source>
        <strain evidence="2">AGRC-2024</strain>
    </source>
</reference>
<dbReference type="EMBL" id="JBIYXZ010002076">
    <property type="protein sequence ID" value="KAL3056681.1"/>
    <property type="molecule type" value="Genomic_DNA"/>
</dbReference>
<reference evidence="2 3" key="1">
    <citation type="journal article" date="2022" name="G3 (Bethesda)">
        <title>Evaluating Illumina-, Nanopore-, and PacBio-based genome assembly strategies with the bald notothen, Trematomus borchgrevinki.</title>
        <authorList>
            <person name="Rayamajhi N."/>
            <person name="Cheng C.C."/>
            <person name="Catchen J.M."/>
        </authorList>
    </citation>
    <scope>NUCLEOTIDE SEQUENCE [LARGE SCALE GENOMIC DNA]</scope>
    <source>
        <strain evidence="2">AGRC-2024</strain>
    </source>
</reference>
<protein>
    <recommendedName>
        <fullName evidence="1">DUF5641 domain-containing protein</fullName>
    </recommendedName>
</protein>
<dbReference type="PANTHER" id="PTHR47331">
    <property type="entry name" value="PHD-TYPE DOMAIN-CONTAINING PROTEIN"/>
    <property type="match status" value="1"/>
</dbReference>
<gene>
    <name evidence="2" type="ORF">OYC64_019209</name>
</gene>
<dbReference type="InterPro" id="IPR012337">
    <property type="entry name" value="RNaseH-like_sf"/>
</dbReference>
<dbReference type="Gene3D" id="3.30.420.10">
    <property type="entry name" value="Ribonuclease H-like superfamily/Ribonuclease H"/>
    <property type="match status" value="1"/>
</dbReference>
<evidence type="ECO:0000259" key="1">
    <source>
        <dbReference type="Pfam" id="PF18701"/>
    </source>
</evidence>
<evidence type="ECO:0000313" key="2">
    <source>
        <dbReference type="EMBL" id="KAL3056681.1"/>
    </source>
</evidence>
<dbReference type="PANTHER" id="PTHR47331:SF1">
    <property type="entry name" value="GAG-LIKE PROTEIN"/>
    <property type="match status" value="1"/>
</dbReference>
<name>A0ABD2GT66_PAGBO</name>
<dbReference type="InterPro" id="IPR036397">
    <property type="entry name" value="RNaseH_sf"/>
</dbReference>
<proteinExistence type="predicted"/>
<evidence type="ECO:0000313" key="3">
    <source>
        <dbReference type="Proteomes" id="UP001619887"/>
    </source>
</evidence>
<accession>A0ABD2GT66</accession>